<proteinExistence type="predicted"/>
<organism evidence="2 3">
    <name type="scientific">Trichoderma longibrachiatum ATCC 18648</name>
    <dbReference type="NCBI Taxonomy" id="983965"/>
    <lineage>
        <taxon>Eukaryota</taxon>
        <taxon>Fungi</taxon>
        <taxon>Dikarya</taxon>
        <taxon>Ascomycota</taxon>
        <taxon>Pezizomycotina</taxon>
        <taxon>Sordariomycetes</taxon>
        <taxon>Hypocreomycetidae</taxon>
        <taxon>Hypocreales</taxon>
        <taxon>Hypocreaceae</taxon>
        <taxon>Trichoderma</taxon>
    </lineage>
</organism>
<dbReference type="SUPFAM" id="SSF54427">
    <property type="entry name" value="NTF2-like"/>
    <property type="match status" value="1"/>
</dbReference>
<dbReference type="AlphaFoldDB" id="A0A2T4C912"/>
<accession>A0A2T4C912</accession>
<dbReference type="InterPro" id="IPR032710">
    <property type="entry name" value="NTF2-like_dom_sf"/>
</dbReference>
<sequence length="128" mass="14367">MPAMNDWLRDDLFSKENDLCTALTSANPVPAVLKLCAPDAALMFPHKDLITPEDEEGFRDAMQPPFHRFDHYEVEDMRAHFIGLMGGVVTYKIKASRGKEKYEATASSTWNQGADGEWLLVAHSETPL</sequence>
<dbReference type="Proteomes" id="UP000240760">
    <property type="component" value="Unassembled WGS sequence"/>
</dbReference>
<dbReference type="InterPro" id="IPR027843">
    <property type="entry name" value="DUF4440"/>
</dbReference>
<evidence type="ECO:0000313" key="3">
    <source>
        <dbReference type="Proteomes" id="UP000240760"/>
    </source>
</evidence>
<name>A0A2T4C912_TRILO</name>
<reference evidence="2 3" key="1">
    <citation type="submission" date="2016-07" db="EMBL/GenBank/DDBJ databases">
        <title>Multiple horizontal gene transfer events from other fungi enriched the ability of initially mycotrophic Trichoderma (Ascomycota) to feed on dead plant biomass.</title>
        <authorList>
            <consortium name="DOE Joint Genome Institute"/>
            <person name="Aerts A."/>
            <person name="Atanasova L."/>
            <person name="Chenthamara K."/>
            <person name="Zhang J."/>
            <person name="Grujic M."/>
            <person name="Henrissat B."/>
            <person name="Kuo A."/>
            <person name="Salamov A."/>
            <person name="Lipzen A."/>
            <person name="Labutti K."/>
            <person name="Barry K."/>
            <person name="Miao Y."/>
            <person name="Rahimi M.J."/>
            <person name="Shen Q."/>
            <person name="Grigoriev I.V."/>
            <person name="Kubicek C.P."/>
            <person name="Druzhinina I.S."/>
        </authorList>
    </citation>
    <scope>NUCLEOTIDE SEQUENCE [LARGE SCALE GENOMIC DNA]</scope>
    <source>
        <strain evidence="2 3">ATCC 18648</strain>
    </source>
</reference>
<feature type="domain" description="DUF4440" evidence="1">
    <location>
        <begin position="15"/>
        <end position="120"/>
    </location>
</feature>
<dbReference type="OrthoDB" id="2865667at2759"/>
<dbReference type="EMBL" id="KZ679129">
    <property type="protein sequence ID" value="PTB78067.1"/>
    <property type="molecule type" value="Genomic_DNA"/>
</dbReference>
<evidence type="ECO:0000259" key="1">
    <source>
        <dbReference type="Pfam" id="PF14534"/>
    </source>
</evidence>
<gene>
    <name evidence="2" type="ORF">M440DRAFT_1399248</name>
</gene>
<keyword evidence="3" id="KW-1185">Reference proteome</keyword>
<dbReference type="Gene3D" id="3.10.450.50">
    <property type="match status" value="1"/>
</dbReference>
<dbReference type="Pfam" id="PF14534">
    <property type="entry name" value="DUF4440"/>
    <property type="match status" value="1"/>
</dbReference>
<evidence type="ECO:0000313" key="2">
    <source>
        <dbReference type="EMBL" id="PTB78067.1"/>
    </source>
</evidence>
<protein>
    <recommendedName>
        <fullName evidence="1">DUF4440 domain-containing protein</fullName>
    </recommendedName>
</protein>